<evidence type="ECO:0000313" key="6">
    <source>
        <dbReference type="EMBL" id="EHI59278.1"/>
    </source>
</evidence>
<dbReference type="Pfam" id="PF00126">
    <property type="entry name" value="HTH_1"/>
    <property type="match status" value="1"/>
</dbReference>
<keyword evidence="4" id="KW-0804">Transcription</keyword>
<evidence type="ECO:0000256" key="2">
    <source>
        <dbReference type="ARBA" id="ARBA00023015"/>
    </source>
</evidence>
<dbReference type="FunFam" id="1.10.10.10:FF:000001">
    <property type="entry name" value="LysR family transcriptional regulator"/>
    <property type="match status" value="1"/>
</dbReference>
<evidence type="ECO:0000259" key="5">
    <source>
        <dbReference type="PROSITE" id="PS50931"/>
    </source>
</evidence>
<name>G5IGU8_9FIRM</name>
<gene>
    <name evidence="6" type="ORF">HMPREF9473_02726</name>
</gene>
<sequence length="292" mass="31778">MTLRHLEILKAVAETGNFTKAAETLYITQSAVSHAVKELEEEAGTLLFERLKKCVRITESGRMLLEESLPLLSSFQALEGRLGRLECQAPIRIVSSITIASWKLPDILNRFQEKWPKLPVQVEVQSAAGALQVLGAGGAELAFLEGAPPAGPYVCTPFSSYALSLVCSPAFLERRKPGTLQELHACPLLLREKGSAVRDTFDSFLYLHGLIPTPSWTSVNSGALMEAARAGLGIAVLPEELVRPELGTGMLVQLHIPGLTLTNPMSVMYHKEKHITAPLKDLLLCVSESKQS</sequence>
<proteinExistence type="inferred from homology"/>
<evidence type="ECO:0000313" key="7">
    <source>
        <dbReference type="Proteomes" id="UP000005384"/>
    </source>
</evidence>
<dbReference type="InterPro" id="IPR000847">
    <property type="entry name" value="LysR_HTH_N"/>
</dbReference>
<comment type="similarity">
    <text evidence="1">Belongs to the LysR transcriptional regulatory family.</text>
</comment>
<dbReference type="PANTHER" id="PTHR30126:SF91">
    <property type="entry name" value="LYSR FAMILY TRANSCRIPTIONAL REGULATOR"/>
    <property type="match status" value="1"/>
</dbReference>
<organism evidence="6 7">
    <name type="scientific">Hungatella hathewayi WAL-18680</name>
    <dbReference type="NCBI Taxonomy" id="742737"/>
    <lineage>
        <taxon>Bacteria</taxon>
        <taxon>Bacillati</taxon>
        <taxon>Bacillota</taxon>
        <taxon>Clostridia</taxon>
        <taxon>Lachnospirales</taxon>
        <taxon>Lachnospiraceae</taxon>
        <taxon>Hungatella</taxon>
    </lineage>
</organism>
<dbReference type="PROSITE" id="PS50931">
    <property type="entry name" value="HTH_LYSR"/>
    <property type="match status" value="1"/>
</dbReference>
<keyword evidence="2" id="KW-0805">Transcription regulation</keyword>
<evidence type="ECO:0000256" key="1">
    <source>
        <dbReference type="ARBA" id="ARBA00009437"/>
    </source>
</evidence>
<dbReference type="PRINTS" id="PR00039">
    <property type="entry name" value="HTHLYSR"/>
</dbReference>
<dbReference type="OrthoDB" id="9785745at2"/>
<dbReference type="PANTHER" id="PTHR30126">
    <property type="entry name" value="HTH-TYPE TRANSCRIPTIONAL REGULATOR"/>
    <property type="match status" value="1"/>
</dbReference>
<dbReference type="Gene3D" id="1.10.10.10">
    <property type="entry name" value="Winged helix-like DNA-binding domain superfamily/Winged helix DNA-binding domain"/>
    <property type="match status" value="1"/>
</dbReference>
<evidence type="ECO:0000256" key="3">
    <source>
        <dbReference type="ARBA" id="ARBA00023125"/>
    </source>
</evidence>
<dbReference type="EMBL" id="ADLN01000066">
    <property type="protein sequence ID" value="EHI59278.1"/>
    <property type="molecule type" value="Genomic_DNA"/>
</dbReference>
<dbReference type="Pfam" id="PF03466">
    <property type="entry name" value="LysR_substrate"/>
    <property type="match status" value="1"/>
</dbReference>
<evidence type="ECO:0000256" key="4">
    <source>
        <dbReference type="ARBA" id="ARBA00023163"/>
    </source>
</evidence>
<accession>G5IGU8</accession>
<dbReference type="Gene3D" id="3.40.190.290">
    <property type="match status" value="1"/>
</dbReference>
<dbReference type="GO" id="GO:0000976">
    <property type="term" value="F:transcription cis-regulatory region binding"/>
    <property type="evidence" value="ECO:0007669"/>
    <property type="project" value="TreeGrafter"/>
</dbReference>
<dbReference type="RefSeq" id="WP_006780705.1">
    <property type="nucleotide sequence ID" value="NZ_CP040506.1"/>
</dbReference>
<dbReference type="HOGENOM" id="CLU_039613_6_1_9"/>
<dbReference type="AlphaFoldDB" id="G5IGU8"/>
<dbReference type="SUPFAM" id="SSF53850">
    <property type="entry name" value="Periplasmic binding protein-like II"/>
    <property type="match status" value="1"/>
</dbReference>
<dbReference type="Proteomes" id="UP000005384">
    <property type="component" value="Unassembled WGS sequence"/>
</dbReference>
<dbReference type="InterPro" id="IPR036390">
    <property type="entry name" value="WH_DNA-bd_sf"/>
</dbReference>
<reference evidence="6 7" key="1">
    <citation type="submission" date="2011-08" db="EMBL/GenBank/DDBJ databases">
        <title>The Genome Sequence of Clostridium hathewayi WAL-18680.</title>
        <authorList>
            <consortium name="The Broad Institute Genome Sequencing Platform"/>
            <person name="Earl A."/>
            <person name="Ward D."/>
            <person name="Feldgarden M."/>
            <person name="Gevers D."/>
            <person name="Finegold S.M."/>
            <person name="Summanen P.H."/>
            <person name="Molitoris D.R."/>
            <person name="Song M."/>
            <person name="Daigneault M."/>
            <person name="Allen-Vercoe E."/>
            <person name="Young S.K."/>
            <person name="Zeng Q."/>
            <person name="Gargeya S."/>
            <person name="Fitzgerald M."/>
            <person name="Haas B."/>
            <person name="Abouelleil A."/>
            <person name="Alvarado L."/>
            <person name="Arachchi H.M."/>
            <person name="Berlin A."/>
            <person name="Brown A."/>
            <person name="Chapman S.B."/>
            <person name="Chen Z."/>
            <person name="Dunbar C."/>
            <person name="Freedman E."/>
            <person name="Gearin G."/>
            <person name="Gellesch M."/>
            <person name="Goldberg J."/>
            <person name="Griggs A."/>
            <person name="Gujja S."/>
            <person name="Heiman D."/>
            <person name="Howarth C."/>
            <person name="Larson L."/>
            <person name="Lui A."/>
            <person name="MacDonald P.J.P."/>
            <person name="Montmayeur A."/>
            <person name="Murphy C."/>
            <person name="Neiman D."/>
            <person name="Pearson M."/>
            <person name="Priest M."/>
            <person name="Roberts A."/>
            <person name="Saif S."/>
            <person name="Shea T."/>
            <person name="Shenoy N."/>
            <person name="Sisk P."/>
            <person name="Stolte C."/>
            <person name="Sykes S."/>
            <person name="Wortman J."/>
            <person name="Nusbaum C."/>
            <person name="Birren B."/>
        </authorList>
    </citation>
    <scope>NUCLEOTIDE SEQUENCE [LARGE SCALE GENOMIC DNA]</scope>
    <source>
        <strain evidence="6 7">WAL-18680</strain>
    </source>
</reference>
<dbReference type="InterPro" id="IPR036388">
    <property type="entry name" value="WH-like_DNA-bd_sf"/>
</dbReference>
<keyword evidence="3" id="KW-0238">DNA-binding</keyword>
<protein>
    <recommendedName>
        <fullName evidence="5">HTH lysR-type domain-containing protein</fullName>
    </recommendedName>
</protein>
<dbReference type="InterPro" id="IPR005119">
    <property type="entry name" value="LysR_subst-bd"/>
</dbReference>
<dbReference type="SUPFAM" id="SSF46785">
    <property type="entry name" value="Winged helix' DNA-binding domain"/>
    <property type="match status" value="1"/>
</dbReference>
<dbReference type="GO" id="GO:0003700">
    <property type="term" value="F:DNA-binding transcription factor activity"/>
    <property type="evidence" value="ECO:0007669"/>
    <property type="project" value="InterPro"/>
</dbReference>
<feature type="domain" description="HTH lysR-type" evidence="5">
    <location>
        <begin position="1"/>
        <end position="58"/>
    </location>
</feature>
<keyword evidence="7" id="KW-1185">Reference proteome</keyword>
<dbReference type="PATRIC" id="fig|742737.3.peg.2733"/>
<comment type="caution">
    <text evidence="6">The sequence shown here is derived from an EMBL/GenBank/DDBJ whole genome shotgun (WGS) entry which is preliminary data.</text>
</comment>